<evidence type="ECO:0000313" key="2">
    <source>
        <dbReference type="Proteomes" id="UP000826462"/>
    </source>
</evidence>
<reference evidence="1 2" key="1">
    <citation type="submission" date="2021-07" db="EMBL/GenBank/DDBJ databases">
        <title>Paraburkholderia edwinii protects Aspergillus sp. from phenazines by acting as a toxin sponge.</title>
        <authorList>
            <person name="Dahlstrom K.M."/>
            <person name="Newman D.K."/>
        </authorList>
    </citation>
    <scope>NUCLEOTIDE SEQUENCE [LARGE SCALE GENOMIC DNA]</scope>
    <source>
        <strain evidence="1 2">Pe01</strain>
    </source>
</reference>
<evidence type="ECO:0008006" key="3">
    <source>
        <dbReference type="Google" id="ProtNLM"/>
    </source>
</evidence>
<dbReference type="RefSeq" id="WP_219803059.1">
    <property type="nucleotide sequence ID" value="NZ_CP080096.1"/>
</dbReference>
<evidence type="ECO:0000313" key="1">
    <source>
        <dbReference type="EMBL" id="QYD73321.1"/>
    </source>
</evidence>
<dbReference type="SUPFAM" id="SSF54909">
    <property type="entry name" value="Dimeric alpha+beta barrel"/>
    <property type="match status" value="1"/>
</dbReference>
<protein>
    <recommendedName>
        <fullName evidence="3">Muconolactone delta-isomerase</fullName>
    </recommendedName>
</protein>
<dbReference type="EMBL" id="CP080096">
    <property type="protein sequence ID" value="QYD73321.1"/>
    <property type="molecule type" value="Genomic_DNA"/>
</dbReference>
<accession>A0ABX8UXF9</accession>
<dbReference type="Proteomes" id="UP000826462">
    <property type="component" value="Chromosome 2"/>
</dbReference>
<name>A0ABX8UXF9_9BURK</name>
<organism evidence="1 2">
    <name type="scientific">Paraburkholderia edwinii</name>
    <dbReference type="NCBI Taxonomy" id="2861782"/>
    <lineage>
        <taxon>Bacteria</taxon>
        <taxon>Pseudomonadati</taxon>
        <taxon>Pseudomonadota</taxon>
        <taxon>Betaproteobacteria</taxon>
        <taxon>Burkholderiales</taxon>
        <taxon>Burkholderiaceae</taxon>
        <taxon>Paraburkholderia</taxon>
    </lineage>
</organism>
<dbReference type="Gene3D" id="3.30.70.1060">
    <property type="entry name" value="Dimeric alpha+beta barrel"/>
    <property type="match status" value="1"/>
</dbReference>
<dbReference type="InterPro" id="IPR011008">
    <property type="entry name" value="Dimeric_a/b-barrel"/>
</dbReference>
<proteinExistence type="predicted"/>
<keyword evidence="2" id="KW-1185">Reference proteome</keyword>
<sequence>MKVLAIGSIVKPVTPEQRQQIMPREVPATLQLYLDGKIEQYWYRQDAPGVVFLMDVDSVDDAKATVNALPLVADGFAQYQLMPIGPLAPLGMLIQGK</sequence>
<gene>
    <name evidence="1" type="ORF">KZJ38_27170</name>
</gene>